<name>N6V0S4_9EURY</name>
<dbReference type="EMBL" id="APMM01000035">
    <property type="protein sequence ID" value="ENN95913.1"/>
    <property type="molecule type" value="Genomic_DNA"/>
</dbReference>
<evidence type="ECO:0000256" key="1">
    <source>
        <dbReference type="ARBA" id="ARBA00005772"/>
    </source>
</evidence>
<dbReference type="InterPro" id="IPR005537">
    <property type="entry name" value="RAMP_III_fam"/>
</dbReference>
<comment type="caution">
    <text evidence="7">The sequence shown here is derived from an EMBL/GenBank/DDBJ whole genome shotgun (WGS) entry which is preliminary data.</text>
</comment>
<organism evidence="7 8">
    <name type="scientific">Methanocaldococcus villosus KIN24-T80</name>
    <dbReference type="NCBI Taxonomy" id="1069083"/>
    <lineage>
        <taxon>Archaea</taxon>
        <taxon>Methanobacteriati</taxon>
        <taxon>Methanobacteriota</taxon>
        <taxon>Methanomada group</taxon>
        <taxon>Methanococci</taxon>
        <taxon>Methanococcales</taxon>
        <taxon>Methanocaldococcaceae</taxon>
        <taxon>Methanocaldococcus</taxon>
    </lineage>
</organism>
<dbReference type="RefSeq" id="WP_004592276.1">
    <property type="nucleotide sequence ID" value="NZ_APMM01000035.1"/>
</dbReference>
<feature type="domain" description="Csm4 C-terminal" evidence="6">
    <location>
        <begin position="264"/>
        <end position="354"/>
    </location>
</feature>
<dbReference type="GO" id="GO:0051607">
    <property type="term" value="P:defense response to virus"/>
    <property type="evidence" value="ECO:0007669"/>
    <property type="project" value="UniProtKB-KW"/>
</dbReference>
<dbReference type="InterPro" id="IPR005510">
    <property type="entry name" value="Csm4"/>
</dbReference>
<dbReference type="OrthoDB" id="62727at2157"/>
<accession>N6V0S4</accession>
<keyword evidence="8" id="KW-1185">Reference proteome</keyword>
<evidence type="ECO:0000259" key="5">
    <source>
        <dbReference type="Pfam" id="PF03787"/>
    </source>
</evidence>
<proteinExistence type="inferred from homology"/>
<dbReference type="PATRIC" id="fig|1069083.5.peg.1028"/>
<keyword evidence="4" id="KW-0051">Antiviral defense</keyword>
<dbReference type="STRING" id="1069083.GCA_000371805_00740"/>
<dbReference type="InterPro" id="IPR040932">
    <property type="entry name" value="Csm4_C"/>
</dbReference>
<gene>
    <name evidence="7" type="ORF">J422_05264</name>
</gene>
<dbReference type="Pfam" id="PF03787">
    <property type="entry name" value="RAMPs"/>
    <property type="match status" value="1"/>
</dbReference>
<evidence type="ECO:0000256" key="4">
    <source>
        <dbReference type="ARBA" id="ARBA00023118"/>
    </source>
</evidence>
<keyword evidence="3" id="KW-0694">RNA-binding</keyword>
<dbReference type="GO" id="GO:0003723">
    <property type="term" value="F:RNA binding"/>
    <property type="evidence" value="ECO:0007669"/>
    <property type="project" value="UniProtKB-KW"/>
</dbReference>
<protein>
    <recommendedName>
        <fullName evidence="2">CRISPR system Cms protein Csm4</fullName>
    </recommendedName>
</protein>
<evidence type="ECO:0000259" key="6">
    <source>
        <dbReference type="Pfam" id="PF17953"/>
    </source>
</evidence>
<sequence length="357" mass="41486">MKKLVILKPSVNSKYHFGSGDLEKSDIIFHSSNLFSAIVNNFVLLYGEDYKEEINKKVKELAENLRLSSLFIKIDDIFLLPKPEHPIFYLLKKEVYENIKPKDIKKIKFVTLKAYKEIVMEKLKENNCYIDSLFEDDLDRYFNKRVVNGIFATEEEVNKIKNKLKIKKLFEAYDEEKNTIDRICERPAEGQLYKVEFIKFDKNVELYFIIDYPEYLNKEIQASIKLIEDEGLGGKRSIGAGHFEKVEIKDIKKFKDFNELFNTQGELNILLGVGIPKEDEISNIKYYKLLELGGYIYSTTKPELVTKHRRSLMALSEGSVVKAFEGCVKDVKPKNSSENIHPVYTHGKPITLPLVEK</sequence>
<reference evidence="7 8" key="1">
    <citation type="journal article" date="2013" name="Genome Announc.">
        <title>Draft Genome Sequence of a Highly Flagellated, Fast-Swimming Archaeon, Methanocaldococcus villosus Strain KIN24-T80 (DSM 22612).</title>
        <authorList>
            <person name="Thennarasu S."/>
            <person name="Polireddy D."/>
            <person name="Antony A."/>
            <person name="Yada M.R."/>
            <person name="Algarawi S."/>
            <person name="Sivakumar N."/>
        </authorList>
    </citation>
    <scope>NUCLEOTIDE SEQUENCE [LARGE SCALE GENOMIC DNA]</scope>
    <source>
        <strain evidence="7 8">KIN24-T80</strain>
    </source>
</reference>
<dbReference type="Proteomes" id="UP000053695">
    <property type="component" value="Unassembled WGS sequence"/>
</dbReference>
<dbReference type="NCBIfam" id="TIGR01903">
    <property type="entry name" value="cas5_csm4"/>
    <property type="match status" value="1"/>
</dbReference>
<dbReference type="Pfam" id="PF17953">
    <property type="entry name" value="Csm4_C"/>
    <property type="match status" value="1"/>
</dbReference>
<feature type="domain" description="CRISPR type III-associated protein" evidence="5">
    <location>
        <begin position="13"/>
        <end position="244"/>
    </location>
</feature>
<evidence type="ECO:0000256" key="2">
    <source>
        <dbReference type="ARBA" id="ARBA00016109"/>
    </source>
</evidence>
<evidence type="ECO:0000256" key="3">
    <source>
        <dbReference type="ARBA" id="ARBA00022884"/>
    </source>
</evidence>
<evidence type="ECO:0000313" key="7">
    <source>
        <dbReference type="EMBL" id="ENN95913.1"/>
    </source>
</evidence>
<dbReference type="AlphaFoldDB" id="N6V0S4"/>
<evidence type="ECO:0000313" key="8">
    <source>
        <dbReference type="Proteomes" id="UP000053695"/>
    </source>
</evidence>
<comment type="similarity">
    <text evidence="1">Belongs to the CRISPR-associated Csm4 family.</text>
</comment>